<organism evidence="2 3">
    <name type="scientific">Galdieria sulphuraria</name>
    <name type="common">Red alga</name>
    <dbReference type="NCBI Taxonomy" id="130081"/>
    <lineage>
        <taxon>Eukaryota</taxon>
        <taxon>Rhodophyta</taxon>
        <taxon>Bangiophyceae</taxon>
        <taxon>Galdieriales</taxon>
        <taxon>Galdieriaceae</taxon>
        <taxon>Galdieria</taxon>
    </lineage>
</organism>
<reference evidence="3" key="1">
    <citation type="journal article" date="2013" name="Science">
        <title>Gene transfer from bacteria and archaea facilitated evolution of an extremophilic eukaryote.</title>
        <authorList>
            <person name="Schonknecht G."/>
            <person name="Chen W.H."/>
            <person name="Ternes C.M."/>
            <person name="Barbier G.G."/>
            <person name="Shrestha R.P."/>
            <person name="Stanke M."/>
            <person name="Brautigam A."/>
            <person name="Baker B.J."/>
            <person name="Banfield J.F."/>
            <person name="Garavito R.M."/>
            <person name="Carr K."/>
            <person name="Wilkerson C."/>
            <person name="Rensing S.A."/>
            <person name="Gagneul D."/>
            <person name="Dickenson N.E."/>
            <person name="Oesterhelt C."/>
            <person name="Lercher M.J."/>
            <person name="Weber A.P."/>
        </authorList>
    </citation>
    <scope>NUCLEOTIDE SEQUENCE [LARGE SCALE GENOMIC DNA]</scope>
    <source>
        <strain evidence="3">074W</strain>
    </source>
</reference>
<dbReference type="AlphaFoldDB" id="M2X873"/>
<protein>
    <submittedName>
        <fullName evidence="2">Uncharacterized protein</fullName>
    </submittedName>
</protein>
<name>M2X873_GALSU</name>
<evidence type="ECO:0000313" key="3">
    <source>
        <dbReference type="Proteomes" id="UP000030680"/>
    </source>
</evidence>
<dbReference type="GeneID" id="17085034"/>
<dbReference type="EMBL" id="KB454635">
    <property type="protein sequence ID" value="EME26047.1"/>
    <property type="molecule type" value="Genomic_DNA"/>
</dbReference>
<proteinExistence type="predicted"/>
<evidence type="ECO:0000256" key="1">
    <source>
        <dbReference type="SAM" id="Phobius"/>
    </source>
</evidence>
<evidence type="ECO:0000313" key="2">
    <source>
        <dbReference type="EMBL" id="EME26047.1"/>
    </source>
</evidence>
<keyword evidence="1" id="KW-0812">Transmembrane</keyword>
<gene>
    <name evidence="2" type="ORF">Gasu_63040</name>
</gene>
<dbReference type="RefSeq" id="XP_005702567.1">
    <property type="nucleotide sequence ID" value="XM_005702510.1"/>
</dbReference>
<dbReference type="Proteomes" id="UP000030680">
    <property type="component" value="Unassembled WGS sequence"/>
</dbReference>
<dbReference type="Gramene" id="EME26047">
    <property type="protein sequence ID" value="EME26047"/>
    <property type="gene ID" value="Gasu_63040"/>
</dbReference>
<sequence length="75" mass="8347">MQSLLQSMNSAIADRILLNILDNSVAILVGVCSAIAVRTSLARQPLSRSEQLSLKLPDNLKEATHTFRYQVDFFL</sequence>
<keyword evidence="3" id="KW-1185">Reference proteome</keyword>
<accession>M2X873</accession>
<keyword evidence="1" id="KW-1133">Transmembrane helix</keyword>
<feature type="transmembrane region" description="Helical" evidence="1">
    <location>
        <begin position="20"/>
        <end position="41"/>
    </location>
</feature>
<keyword evidence="1" id="KW-0472">Membrane</keyword>